<reference evidence="2 3" key="1">
    <citation type="submission" date="2024-04" db="EMBL/GenBank/DDBJ databases">
        <authorList>
            <person name="Fracassetti M."/>
        </authorList>
    </citation>
    <scope>NUCLEOTIDE SEQUENCE [LARGE SCALE GENOMIC DNA]</scope>
</reference>
<evidence type="ECO:0000313" key="2">
    <source>
        <dbReference type="EMBL" id="CAL1353850.1"/>
    </source>
</evidence>
<evidence type="ECO:0000313" key="3">
    <source>
        <dbReference type="Proteomes" id="UP001497516"/>
    </source>
</evidence>
<gene>
    <name evidence="2" type="ORF">LTRI10_LOCUS1718</name>
</gene>
<feature type="compositionally biased region" description="Basic and acidic residues" evidence="1">
    <location>
        <begin position="39"/>
        <end position="59"/>
    </location>
</feature>
<sequence>MRSGEEQQKNCVDHDKAIGMGGKVLTTVMDGTNIQSKGETTDKSKGGNKEEKQEARKAAEVTVNKQLIGGVAIPEKFEGRPAQ</sequence>
<feature type="region of interest" description="Disordered" evidence="1">
    <location>
        <begin position="29"/>
        <end position="60"/>
    </location>
</feature>
<organism evidence="2 3">
    <name type="scientific">Linum trigynum</name>
    <dbReference type="NCBI Taxonomy" id="586398"/>
    <lineage>
        <taxon>Eukaryota</taxon>
        <taxon>Viridiplantae</taxon>
        <taxon>Streptophyta</taxon>
        <taxon>Embryophyta</taxon>
        <taxon>Tracheophyta</taxon>
        <taxon>Spermatophyta</taxon>
        <taxon>Magnoliopsida</taxon>
        <taxon>eudicotyledons</taxon>
        <taxon>Gunneridae</taxon>
        <taxon>Pentapetalae</taxon>
        <taxon>rosids</taxon>
        <taxon>fabids</taxon>
        <taxon>Malpighiales</taxon>
        <taxon>Linaceae</taxon>
        <taxon>Linum</taxon>
    </lineage>
</organism>
<dbReference type="EMBL" id="OZ034813">
    <property type="protein sequence ID" value="CAL1353850.1"/>
    <property type="molecule type" value="Genomic_DNA"/>
</dbReference>
<keyword evidence="3" id="KW-1185">Reference proteome</keyword>
<feature type="compositionally biased region" description="Polar residues" evidence="1">
    <location>
        <begin position="29"/>
        <end position="38"/>
    </location>
</feature>
<protein>
    <submittedName>
        <fullName evidence="2">Uncharacterized protein</fullName>
    </submittedName>
</protein>
<evidence type="ECO:0000256" key="1">
    <source>
        <dbReference type="SAM" id="MobiDB-lite"/>
    </source>
</evidence>
<proteinExistence type="predicted"/>
<accession>A0AAV2CBQ5</accession>
<name>A0AAV2CBQ5_9ROSI</name>
<dbReference type="Proteomes" id="UP001497516">
    <property type="component" value="Chromosome 1"/>
</dbReference>
<dbReference type="AlphaFoldDB" id="A0AAV2CBQ5"/>